<name>A0A392UA81_9FABA</name>
<organism evidence="1 2">
    <name type="scientific">Trifolium medium</name>
    <dbReference type="NCBI Taxonomy" id="97028"/>
    <lineage>
        <taxon>Eukaryota</taxon>
        <taxon>Viridiplantae</taxon>
        <taxon>Streptophyta</taxon>
        <taxon>Embryophyta</taxon>
        <taxon>Tracheophyta</taxon>
        <taxon>Spermatophyta</taxon>
        <taxon>Magnoliopsida</taxon>
        <taxon>eudicotyledons</taxon>
        <taxon>Gunneridae</taxon>
        <taxon>Pentapetalae</taxon>
        <taxon>rosids</taxon>
        <taxon>fabids</taxon>
        <taxon>Fabales</taxon>
        <taxon>Fabaceae</taxon>
        <taxon>Papilionoideae</taxon>
        <taxon>50 kb inversion clade</taxon>
        <taxon>NPAAA clade</taxon>
        <taxon>Hologalegina</taxon>
        <taxon>IRL clade</taxon>
        <taxon>Trifolieae</taxon>
        <taxon>Trifolium</taxon>
    </lineage>
</organism>
<sequence length="21" mass="2109">NKPPSGGLLACTTVLLAINLL</sequence>
<accession>A0A392UA81</accession>
<proteinExistence type="predicted"/>
<feature type="non-terminal residue" evidence="1">
    <location>
        <position position="1"/>
    </location>
</feature>
<dbReference type="EMBL" id="LXQA010772975">
    <property type="protein sequence ID" value="MCI70292.1"/>
    <property type="molecule type" value="Genomic_DNA"/>
</dbReference>
<dbReference type="Proteomes" id="UP000265520">
    <property type="component" value="Unassembled WGS sequence"/>
</dbReference>
<dbReference type="AlphaFoldDB" id="A0A392UA81"/>
<reference evidence="1 2" key="1">
    <citation type="journal article" date="2018" name="Front. Plant Sci.">
        <title>Red Clover (Trifolium pratense) and Zigzag Clover (T. medium) - A Picture of Genomic Similarities and Differences.</title>
        <authorList>
            <person name="Dluhosova J."/>
            <person name="Istvanek J."/>
            <person name="Nedelnik J."/>
            <person name="Repkova J."/>
        </authorList>
    </citation>
    <scope>NUCLEOTIDE SEQUENCE [LARGE SCALE GENOMIC DNA]</scope>
    <source>
        <strain evidence="2">cv. 10/8</strain>
        <tissue evidence="1">Leaf</tissue>
    </source>
</reference>
<evidence type="ECO:0000313" key="1">
    <source>
        <dbReference type="EMBL" id="MCI70292.1"/>
    </source>
</evidence>
<evidence type="ECO:0000313" key="2">
    <source>
        <dbReference type="Proteomes" id="UP000265520"/>
    </source>
</evidence>
<protein>
    <submittedName>
        <fullName evidence="1">Uncharacterized protein</fullName>
    </submittedName>
</protein>
<keyword evidence="2" id="KW-1185">Reference proteome</keyword>
<comment type="caution">
    <text evidence="1">The sequence shown here is derived from an EMBL/GenBank/DDBJ whole genome shotgun (WGS) entry which is preliminary data.</text>
</comment>